<dbReference type="InterPro" id="IPR018208">
    <property type="entry name" value="GH11_AS_1"/>
</dbReference>
<evidence type="ECO:0000256" key="1">
    <source>
        <dbReference type="ARBA" id="ARBA00000681"/>
    </source>
</evidence>
<dbReference type="NCBIfam" id="TIGR04183">
    <property type="entry name" value="Por_Secre_tail"/>
    <property type="match status" value="1"/>
</dbReference>
<comment type="caution">
    <text evidence="13">The sequence shown here is derived from an EMBL/GenBank/DDBJ whole genome shotgun (WGS) entry which is preliminary data.</text>
</comment>
<dbReference type="Pfam" id="PF18962">
    <property type="entry name" value="Por_Secre_tail"/>
    <property type="match status" value="1"/>
</dbReference>
<evidence type="ECO:0000256" key="9">
    <source>
        <dbReference type="ARBA" id="ARBA00023326"/>
    </source>
</evidence>
<keyword evidence="5" id="KW-0732">Signal</keyword>
<comment type="similarity">
    <text evidence="10 11">Belongs to the glycosyl hydrolase 11 (cellulase G) family.</text>
</comment>
<dbReference type="EC" id="3.2.1.8" evidence="3 10"/>
<evidence type="ECO:0000256" key="6">
    <source>
        <dbReference type="ARBA" id="ARBA00022801"/>
    </source>
</evidence>
<dbReference type="Pfam" id="PF00457">
    <property type="entry name" value="Glyco_hydro_11"/>
    <property type="match status" value="1"/>
</dbReference>
<dbReference type="InterPro" id="IPR033123">
    <property type="entry name" value="GH11_dom"/>
</dbReference>
<dbReference type="SUPFAM" id="SSF49899">
    <property type="entry name" value="Concanavalin A-like lectins/glucanases"/>
    <property type="match status" value="1"/>
</dbReference>
<organism evidence="13 14">
    <name type="scientific">Aquimarina litoralis</name>
    <dbReference type="NCBI Taxonomy" id="584605"/>
    <lineage>
        <taxon>Bacteria</taxon>
        <taxon>Pseudomonadati</taxon>
        <taxon>Bacteroidota</taxon>
        <taxon>Flavobacteriia</taxon>
        <taxon>Flavobacteriales</taxon>
        <taxon>Flavobacteriaceae</taxon>
        <taxon>Aquimarina</taxon>
    </lineage>
</organism>
<evidence type="ECO:0000256" key="8">
    <source>
        <dbReference type="ARBA" id="ARBA00023295"/>
    </source>
</evidence>
<keyword evidence="9 10" id="KW-0624">Polysaccharide degradation</keyword>
<sequence length="310" mass="35158">MYTTNAQTYCIQPGTDQIAGEEDGFRYELWNQNSQGTACMTLGNGALFSGEWSGILNYLARRGLGYNQTQEHQEIGEFYATYNCNYNPSSASGNSYLSVYGWTVEPLVEYYVIEDWRNWIPSMANGAELKGSFEINGSFYDIYENTRVNQPSIVGNTTFQQYFSIRRDRRTEGSIDISEHFRQWESIGMDLGKLHEVSIVVEGYQSNGSFEFTELDVSVDNTVLGVDDLQKPNSYFDIYPNPAQDVAHVNFNISNQEKKLEVYNVSGKIVLSKNYGATETITEIENLPKGMYFVVLNTNNNNVAKKLIIL</sequence>
<feature type="active site" description="Proton donor" evidence="10">
    <location>
        <position position="202"/>
    </location>
</feature>
<evidence type="ECO:0000256" key="7">
    <source>
        <dbReference type="ARBA" id="ARBA00023277"/>
    </source>
</evidence>
<keyword evidence="4 10" id="KW-0858">Xylan degradation</keyword>
<dbReference type="PROSITE" id="PS00777">
    <property type="entry name" value="GH11_2"/>
    <property type="match status" value="1"/>
</dbReference>
<evidence type="ECO:0000256" key="2">
    <source>
        <dbReference type="ARBA" id="ARBA00004851"/>
    </source>
</evidence>
<reference evidence="13 14" key="1">
    <citation type="journal article" date="2019" name="Int. J. Syst. Evol. Microbiol.">
        <title>The Global Catalogue of Microorganisms (GCM) 10K type strain sequencing project: providing services to taxonomists for standard genome sequencing and annotation.</title>
        <authorList>
            <consortium name="The Broad Institute Genomics Platform"/>
            <consortium name="The Broad Institute Genome Sequencing Center for Infectious Disease"/>
            <person name="Wu L."/>
            <person name="Ma J."/>
        </authorList>
    </citation>
    <scope>NUCLEOTIDE SEQUENCE [LARGE SCALE GENOMIC DNA]</scope>
    <source>
        <strain evidence="13 14">JCM 15974</strain>
    </source>
</reference>
<comment type="pathway">
    <text evidence="2 10 11">Glycan degradation; xylan degradation.</text>
</comment>
<dbReference type="PROSITE" id="PS51761">
    <property type="entry name" value="GH11_3"/>
    <property type="match status" value="1"/>
</dbReference>
<dbReference type="Gene3D" id="2.60.120.180">
    <property type="match status" value="1"/>
</dbReference>
<keyword evidence="14" id="KW-1185">Reference proteome</keyword>
<dbReference type="PANTHER" id="PTHR46828">
    <property type="entry name" value="ENDO-1,4-BETA-XYLANASE A-RELATED"/>
    <property type="match status" value="1"/>
</dbReference>
<name>A0ABN1IS47_9FLAO</name>
<dbReference type="EMBL" id="BAAAGE010000002">
    <property type="protein sequence ID" value="GAA0720246.1"/>
    <property type="molecule type" value="Genomic_DNA"/>
</dbReference>
<gene>
    <name evidence="13" type="ORF">GCM10009430_20210</name>
</gene>
<evidence type="ECO:0000256" key="11">
    <source>
        <dbReference type="RuleBase" id="RU362015"/>
    </source>
</evidence>
<protein>
    <recommendedName>
        <fullName evidence="3 10">Endo-1,4-beta-xylanase</fullName>
        <ecNumber evidence="3 10">3.2.1.8</ecNumber>
    </recommendedName>
</protein>
<dbReference type="InterPro" id="IPR026444">
    <property type="entry name" value="Secre_tail"/>
</dbReference>
<evidence type="ECO:0000313" key="14">
    <source>
        <dbReference type="Proteomes" id="UP001501758"/>
    </source>
</evidence>
<dbReference type="PROSITE" id="PS00776">
    <property type="entry name" value="GH11_1"/>
    <property type="match status" value="1"/>
</dbReference>
<keyword evidence="8 10" id="KW-0326">Glycosidase</keyword>
<dbReference type="PANTHER" id="PTHR46828:SF2">
    <property type="entry name" value="ENDO-1,4-BETA-XYLANASE A-RELATED"/>
    <property type="match status" value="1"/>
</dbReference>
<dbReference type="InterPro" id="IPR001137">
    <property type="entry name" value="Glyco_hydro_11"/>
</dbReference>
<accession>A0ABN1IS47</accession>
<proteinExistence type="inferred from homology"/>
<evidence type="ECO:0000313" key="13">
    <source>
        <dbReference type="EMBL" id="GAA0720246.1"/>
    </source>
</evidence>
<dbReference type="Proteomes" id="UP001501758">
    <property type="component" value="Unassembled WGS sequence"/>
</dbReference>
<dbReference type="InterPro" id="IPR033119">
    <property type="entry name" value="GH11_AS_2"/>
</dbReference>
<evidence type="ECO:0000259" key="12">
    <source>
        <dbReference type="PROSITE" id="PS51761"/>
    </source>
</evidence>
<dbReference type="InterPro" id="IPR013320">
    <property type="entry name" value="ConA-like_dom_sf"/>
</dbReference>
<feature type="active site" description="Nucleophile" evidence="10">
    <location>
        <position position="109"/>
    </location>
</feature>
<comment type="catalytic activity">
    <reaction evidence="1 10 11">
        <text>Endohydrolysis of (1-&gt;4)-beta-D-xylosidic linkages in xylans.</text>
        <dbReference type="EC" id="3.2.1.8"/>
    </reaction>
</comment>
<evidence type="ECO:0000256" key="4">
    <source>
        <dbReference type="ARBA" id="ARBA00022651"/>
    </source>
</evidence>
<dbReference type="InterPro" id="IPR013319">
    <property type="entry name" value="GH11/12"/>
</dbReference>
<evidence type="ECO:0000256" key="5">
    <source>
        <dbReference type="ARBA" id="ARBA00022729"/>
    </source>
</evidence>
<keyword evidence="7 10" id="KW-0119">Carbohydrate metabolism</keyword>
<evidence type="ECO:0000256" key="3">
    <source>
        <dbReference type="ARBA" id="ARBA00012590"/>
    </source>
</evidence>
<dbReference type="PRINTS" id="PR00911">
    <property type="entry name" value="GLHYDRLASE11"/>
</dbReference>
<evidence type="ECO:0000256" key="10">
    <source>
        <dbReference type="PROSITE-ProRule" id="PRU01097"/>
    </source>
</evidence>
<keyword evidence="6 10" id="KW-0378">Hydrolase</keyword>
<feature type="domain" description="GH11" evidence="12">
    <location>
        <begin position="13"/>
        <end position="215"/>
    </location>
</feature>